<sequence>MAPKRPNKRRQDDDGTSSRLPKKGGKNKRELTYDTYDEAMDGGVDMEEKGERYRDGDKAQRFYEKALDLYKKAYDFEPTYDAAYNQARVLFTLATSFFLPPTSVSYLTTSIELYRHAVTLTENTLLQLDAGYNLAQALLELAEVIEDLHSERVDQIRSIRNEAREMLEQVMLGQEEYIAANAEDLEMDQASEMLGQAEAAGPGEEVPVEGEGMDVDAPAATDGEGDQETSTYETHVPTPGSLVDTALLLVDTHLTLWKSLQPSSPPNEAQQIAVRSVLDRAGKIVPPGRQAEVDLAEIKVLLAMDEVVWEAYKADAKAGTGVEKSLEGAVSALTTLLESLDVQPPEQPTLRAEILTTLAETHSTTAYRLLFLAPQLPPDPSPLAQAAWFNLSQAVTHWGKALDLPSSADTPKTFKPSVLLELSKASLSRAKLKDVNETAKKNAAQLIDNSLTYAIRAAESLAWGSFVKPGIGAPAAPYQGGWDMEWLARTVLLQLIRIDFVAQNDMPVTEQTKKQLEVSGRGLIKRLEGLGGDRRISAGDYQRWVEEIIDEEEGISDAEREFWQGLALASQKKA</sequence>
<feature type="region of interest" description="Disordered" evidence="1">
    <location>
        <begin position="1"/>
        <end position="34"/>
    </location>
</feature>
<gene>
    <name evidence="2" type="ORF">DB88DRAFT_498597</name>
</gene>
<evidence type="ECO:0000313" key="3">
    <source>
        <dbReference type="Proteomes" id="UP001182556"/>
    </source>
</evidence>
<reference evidence="2" key="1">
    <citation type="submission" date="2023-02" db="EMBL/GenBank/DDBJ databases">
        <title>Identification and recombinant expression of a fungal hydrolase from Papiliotrema laurentii that hydrolyzes apple cutin and clears colloidal polyester polyurethane.</title>
        <authorList>
            <consortium name="DOE Joint Genome Institute"/>
            <person name="Roman V.A."/>
            <person name="Bojanowski C."/>
            <person name="Crable B.R."/>
            <person name="Wagner D.N."/>
            <person name="Hung C.S."/>
            <person name="Nadeau L.J."/>
            <person name="Schratz L."/>
            <person name="Haridas S."/>
            <person name="Pangilinan J."/>
            <person name="Lipzen A."/>
            <person name="Na H."/>
            <person name="Yan M."/>
            <person name="Ng V."/>
            <person name="Grigoriev I.V."/>
            <person name="Spatafora J.W."/>
            <person name="Barlow D."/>
            <person name="Biffinger J."/>
            <person name="Kelley-Loughnane N."/>
            <person name="Varaljay V.A."/>
            <person name="Crookes-Goodson W.J."/>
        </authorList>
    </citation>
    <scope>NUCLEOTIDE SEQUENCE</scope>
    <source>
        <strain evidence="2">5307AH</strain>
    </source>
</reference>
<proteinExistence type="predicted"/>
<feature type="region of interest" description="Disordered" evidence="1">
    <location>
        <begin position="197"/>
        <end position="238"/>
    </location>
</feature>
<evidence type="ECO:0000256" key="1">
    <source>
        <dbReference type="SAM" id="MobiDB-lite"/>
    </source>
</evidence>
<organism evidence="2 3">
    <name type="scientific">Papiliotrema laurentii</name>
    <name type="common">Cryptococcus laurentii</name>
    <dbReference type="NCBI Taxonomy" id="5418"/>
    <lineage>
        <taxon>Eukaryota</taxon>
        <taxon>Fungi</taxon>
        <taxon>Dikarya</taxon>
        <taxon>Basidiomycota</taxon>
        <taxon>Agaricomycotina</taxon>
        <taxon>Tremellomycetes</taxon>
        <taxon>Tremellales</taxon>
        <taxon>Rhynchogastremaceae</taxon>
        <taxon>Papiliotrema</taxon>
    </lineage>
</organism>
<dbReference type="EMBL" id="JAODAN010000010">
    <property type="protein sequence ID" value="KAK1921619.1"/>
    <property type="molecule type" value="Genomic_DNA"/>
</dbReference>
<dbReference type="Proteomes" id="UP001182556">
    <property type="component" value="Unassembled WGS sequence"/>
</dbReference>
<accession>A0AAD9CTC7</accession>
<name>A0AAD9CTC7_PAPLA</name>
<evidence type="ECO:0000313" key="2">
    <source>
        <dbReference type="EMBL" id="KAK1921619.1"/>
    </source>
</evidence>
<dbReference type="AlphaFoldDB" id="A0AAD9CTC7"/>
<comment type="caution">
    <text evidence="2">The sequence shown here is derived from an EMBL/GenBank/DDBJ whole genome shotgun (WGS) entry which is preliminary data.</text>
</comment>
<protein>
    <submittedName>
        <fullName evidence="2">Uncharacterized protein</fullName>
    </submittedName>
</protein>
<keyword evidence="3" id="KW-1185">Reference proteome</keyword>